<feature type="domain" description="Type II secretion system protein GspF" evidence="8">
    <location>
        <begin position="187"/>
        <end position="308"/>
    </location>
</feature>
<feature type="domain" description="Type II secretion system protein GspF" evidence="8">
    <location>
        <begin position="5"/>
        <end position="116"/>
    </location>
</feature>
<dbReference type="EMBL" id="AZGO01000049">
    <property type="protein sequence ID" value="KRM36357.1"/>
    <property type="molecule type" value="Genomic_DNA"/>
</dbReference>
<feature type="transmembrane region" description="Helical" evidence="7">
    <location>
        <begin position="282"/>
        <end position="310"/>
    </location>
</feature>
<evidence type="ECO:0000313" key="10">
    <source>
        <dbReference type="Proteomes" id="UP000051085"/>
    </source>
</evidence>
<comment type="subcellular location">
    <subcellularLocation>
        <location evidence="1">Cell membrane</location>
        <topology evidence="1">Multi-pass membrane protein</topology>
    </subcellularLocation>
</comment>
<comment type="similarity">
    <text evidence="2">Belongs to the GSP F family.</text>
</comment>
<keyword evidence="5 7" id="KW-1133">Transmembrane helix</keyword>
<dbReference type="RefSeq" id="WP_057807014.1">
    <property type="nucleotide sequence ID" value="NZ_AZGO01000049.1"/>
</dbReference>
<reference evidence="9 10" key="1">
    <citation type="journal article" date="2015" name="Genome Announc.">
        <title>Expanding the biotechnology potential of lactobacilli through comparative genomics of 213 strains and associated genera.</title>
        <authorList>
            <person name="Sun Z."/>
            <person name="Harris H.M."/>
            <person name="McCann A."/>
            <person name="Guo C."/>
            <person name="Argimon S."/>
            <person name="Zhang W."/>
            <person name="Yang X."/>
            <person name="Jeffery I.B."/>
            <person name="Cooney J.C."/>
            <person name="Kagawa T.F."/>
            <person name="Liu W."/>
            <person name="Song Y."/>
            <person name="Salvetti E."/>
            <person name="Wrobel A."/>
            <person name="Rasinkangas P."/>
            <person name="Parkhill J."/>
            <person name="Rea M.C."/>
            <person name="O'Sullivan O."/>
            <person name="Ritari J."/>
            <person name="Douillard F.P."/>
            <person name="Paul Ross R."/>
            <person name="Yang R."/>
            <person name="Briner A.E."/>
            <person name="Felis G.E."/>
            <person name="de Vos W.M."/>
            <person name="Barrangou R."/>
            <person name="Klaenhammer T.R."/>
            <person name="Caufield P.W."/>
            <person name="Cui Y."/>
            <person name="Zhang H."/>
            <person name="O'Toole P.W."/>
        </authorList>
    </citation>
    <scope>NUCLEOTIDE SEQUENCE [LARGE SCALE GENOMIC DNA]</scope>
    <source>
        <strain evidence="9 10">DSM 8475</strain>
    </source>
</reference>
<dbReference type="InterPro" id="IPR042094">
    <property type="entry name" value="T2SS_GspF_sf"/>
</dbReference>
<accession>A0A922TN68</accession>
<keyword evidence="3" id="KW-1003">Cell membrane</keyword>
<dbReference type="GO" id="GO:0005886">
    <property type="term" value="C:plasma membrane"/>
    <property type="evidence" value="ECO:0007669"/>
    <property type="project" value="UniProtKB-SubCell"/>
</dbReference>
<dbReference type="Pfam" id="PF00482">
    <property type="entry name" value="T2SSF"/>
    <property type="match status" value="2"/>
</dbReference>
<keyword evidence="4 7" id="KW-0812">Transmembrane</keyword>
<proteinExistence type="inferred from homology"/>
<sequence>MIHDLLTVGFSLQHALRFTKTVMPGLTPLLDDVERQLAAGEMLATGLQRYVSQDLYYQLRLAELHGALGQTLNELGTLRMAEIRQRRKLRSLLQYPLILLGMLVMVVSGLVIFVYPELNSWQTQSANNHWQALAINLGAYLLTFLPIIGGFNWYRWQHLSSRQRMIRRCHWPIVGRSYQLYYSYYLTTNLAGMLRHGLSLQEIIRVTSQYGEQSLLYQFSAIIRRLVDEGEQFDRVIVSYPFIPDELVVFINKGITMEELGDELAVFAQLQFKRLVHSIERLLVWVQPVVFVLIAAAIVSLYLSILLPIYHSLQGVA</sequence>
<name>A0A922TN68_9LACO</name>
<evidence type="ECO:0000256" key="5">
    <source>
        <dbReference type="ARBA" id="ARBA00022989"/>
    </source>
</evidence>
<dbReference type="InterPro" id="IPR018076">
    <property type="entry name" value="T2SS_GspF_dom"/>
</dbReference>
<organism evidence="9 10">
    <name type="scientific">Limosilactobacillus pontis DSM 8475</name>
    <dbReference type="NCBI Taxonomy" id="1423794"/>
    <lineage>
        <taxon>Bacteria</taxon>
        <taxon>Bacillati</taxon>
        <taxon>Bacillota</taxon>
        <taxon>Bacilli</taxon>
        <taxon>Lactobacillales</taxon>
        <taxon>Lactobacillaceae</taxon>
        <taxon>Limosilactobacillus</taxon>
    </lineage>
</organism>
<dbReference type="AlphaFoldDB" id="A0A922TN68"/>
<comment type="caution">
    <text evidence="9">The sequence shown here is derived from an EMBL/GenBank/DDBJ whole genome shotgun (WGS) entry which is preliminary data.</text>
</comment>
<evidence type="ECO:0000256" key="4">
    <source>
        <dbReference type="ARBA" id="ARBA00022692"/>
    </source>
</evidence>
<feature type="transmembrane region" description="Helical" evidence="7">
    <location>
        <begin position="92"/>
        <end position="115"/>
    </location>
</feature>
<feature type="transmembrane region" description="Helical" evidence="7">
    <location>
        <begin position="135"/>
        <end position="154"/>
    </location>
</feature>
<evidence type="ECO:0000259" key="8">
    <source>
        <dbReference type="Pfam" id="PF00482"/>
    </source>
</evidence>
<dbReference type="Gene3D" id="1.20.81.30">
    <property type="entry name" value="Type II secretion system (T2SS), domain F"/>
    <property type="match status" value="2"/>
</dbReference>
<dbReference type="PANTHER" id="PTHR30012:SF0">
    <property type="entry name" value="TYPE II SECRETION SYSTEM PROTEIN F-RELATED"/>
    <property type="match status" value="1"/>
</dbReference>
<dbReference type="InterPro" id="IPR003004">
    <property type="entry name" value="GspF/PilC"/>
</dbReference>
<keyword evidence="6 7" id="KW-0472">Membrane</keyword>
<dbReference type="PANTHER" id="PTHR30012">
    <property type="entry name" value="GENERAL SECRETION PATHWAY PROTEIN"/>
    <property type="match status" value="1"/>
</dbReference>
<protein>
    <submittedName>
        <fullName evidence="9">Type II secretion system protein</fullName>
    </submittedName>
</protein>
<evidence type="ECO:0000256" key="2">
    <source>
        <dbReference type="ARBA" id="ARBA00005745"/>
    </source>
</evidence>
<evidence type="ECO:0000256" key="6">
    <source>
        <dbReference type="ARBA" id="ARBA00023136"/>
    </source>
</evidence>
<evidence type="ECO:0000313" key="9">
    <source>
        <dbReference type="EMBL" id="KRM36357.1"/>
    </source>
</evidence>
<evidence type="ECO:0000256" key="7">
    <source>
        <dbReference type="SAM" id="Phobius"/>
    </source>
</evidence>
<dbReference type="GeneID" id="87978531"/>
<dbReference type="Proteomes" id="UP000051085">
    <property type="component" value="Unassembled WGS sequence"/>
</dbReference>
<evidence type="ECO:0000256" key="1">
    <source>
        <dbReference type="ARBA" id="ARBA00004651"/>
    </source>
</evidence>
<evidence type="ECO:0000256" key="3">
    <source>
        <dbReference type="ARBA" id="ARBA00022475"/>
    </source>
</evidence>
<gene>
    <name evidence="9" type="ORF">FD34_GL000060</name>
</gene>